<dbReference type="InterPro" id="IPR055459">
    <property type="entry name" value="OST48_MD"/>
</dbReference>
<dbReference type="Pfam" id="PF03345">
    <property type="entry name" value="OST48_N"/>
    <property type="match status" value="1"/>
</dbReference>
<comment type="subcellular location">
    <subcellularLocation>
        <location evidence="1 9">Endoplasmic reticulum membrane</location>
        <topology evidence="1 9">Single-pass type I membrane protein</topology>
    </subcellularLocation>
</comment>
<name>A0ABQ8THJ2_PERAM</name>
<comment type="similarity">
    <text evidence="3 9">Belongs to the DDOST 48 kDa subunit family.</text>
</comment>
<keyword evidence="8 9" id="KW-0472">Membrane</keyword>
<dbReference type="EMBL" id="JAJSOF020000011">
    <property type="protein sequence ID" value="KAJ4445353.1"/>
    <property type="molecule type" value="Genomic_DNA"/>
</dbReference>
<evidence type="ECO:0000256" key="8">
    <source>
        <dbReference type="ARBA" id="ARBA00023136"/>
    </source>
</evidence>
<dbReference type="Proteomes" id="UP001148838">
    <property type="component" value="Unassembled WGS sequence"/>
</dbReference>
<keyword evidence="6 9" id="KW-0256">Endoplasmic reticulum</keyword>
<feature type="chain" id="PRO_5044976905" description="Dolichyl-diphosphooligosaccharide--protein glycosyltransferase 48 kDa subunit" evidence="9">
    <location>
        <begin position="18"/>
        <end position="638"/>
    </location>
</feature>
<comment type="caution">
    <text evidence="14">The sequence shown here is derived from an EMBL/GenBank/DDBJ whole genome shotgun (WGS) entry which is preliminary data.</text>
</comment>
<dbReference type="Pfam" id="PF17906">
    <property type="entry name" value="HTH_48"/>
    <property type="match status" value="1"/>
</dbReference>
<dbReference type="InterPro" id="IPR005013">
    <property type="entry name" value="DDOST_48_kDa_subunit"/>
</dbReference>
<dbReference type="InterPro" id="IPR036397">
    <property type="entry name" value="RNaseH_sf"/>
</dbReference>
<evidence type="ECO:0000259" key="11">
    <source>
        <dbReference type="Pfam" id="PF03345"/>
    </source>
</evidence>
<evidence type="ECO:0000313" key="15">
    <source>
        <dbReference type="Proteomes" id="UP001148838"/>
    </source>
</evidence>
<keyword evidence="7 9" id="KW-1133">Transmembrane helix</keyword>
<feature type="domain" description="OST48 middle" evidence="13">
    <location>
        <begin position="511"/>
        <end position="629"/>
    </location>
</feature>
<evidence type="ECO:0000256" key="1">
    <source>
        <dbReference type="ARBA" id="ARBA00004115"/>
    </source>
</evidence>
<keyword evidence="15" id="KW-1185">Reference proteome</keyword>
<evidence type="ECO:0000313" key="14">
    <source>
        <dbReference type="EMBL" id="KAJ4445353.1"/>
    </source>
</evidence>
<dbReference type="Pfam" id="PF23358">
    <property type="entry name" value="OST48_MD"/>
    <property type="match status" value="1"/>
</dbReference>
<dbReference type="InterPro" id="IPR041426">
    <property type="entry name" value="Mos1_HTH"/>
</dbReference>
<dbReference type="PANTHER" id="PTHR10830">
    <property type="entry name" value="DOLICHYL-DIPHOSPHOOLIGOSACCHARIDE--PROTEIN GLYCOSYLTRANSFERASE 48 KDA SUBUNIT"/>
    <property type="match status" value="1"/>
</dbReference>
<sequence>MWSIFVVLIGIISIVNAGGDTLVLLDNLAIKETHSMFFKSLQGFWYAYLKPKSNLSVILDDVIERGYTLTFKSADDASLVLSKYGEFLYEHLIIFAPSVEEFGGTLSVETITEFIDGGGNVLVAGSSNSGDVLRELASEVGFEVDEEGASVIDHLNYDVNDLGKHTLIVAEPTNLIDAPVITGSRSVSPLLYQGTGLVADRDNPLVLQILSAHSSAYSYVPDEPIKEYPHAVGRNTLLIAALQARNNARVVFSGSLYFFSDEAFTSPVQKALGGKKFDVSGNQQVATALSQWVFKEHGVLRVKSVTHHRPGEKVPPQAYTIMETVFEQRANIKFCQKLGKTAAETFQMMQQVYGEDAVSRSVVFRWCRRFSQGRDSLEDDVRTGRPQTIRTERKIQEVTTLVRANRSQSVDDIAATVGVSHGTCYKILSDDLNMSRVTQHSVPRILSQDQRDDRMTICADDDPTFLNRIITGDETWCFLHDPQLKRQSATWKTPLSPRQKKPRQDRSKGKVYTIEIEKLQKGTWVPYDADDVQLEFVRIDPFVRTTLKRKQGGKYEARFKIPDVYGVYQFKVDYNRVGYTHLFSTTQVSVRPLQHTEYERFIPSAYPYYVSAFSMMAGVFLFSIVFLHYKEDTKSKSE</sequence>
<dbReference type="Gene3D" id="1.10.10.1450">
    <property type="match status" value="1"/>
</dbReference>
<evidence type="ECO:0000256" key="2">
    <source>
        <dbReference type="ARBA" id="ARBA00004922"/>
    </source>
</evidence>
<evidence type="ECO:0000256" key="9">
    <source>
        <dbReference type="RuleBase" id="RU361142"/>
    </source>
</evidence>
<gene>
    <name evidence="14" type="ORF">ANN_07158</name>
</gene>
<keyword evidence="5 9" id="KW-0812">Transmembrane</keyword>
<evidence type="ECO:0000259" key="13">
    <source>
        <dbReference type="Pfam" id="PF23358"/>
    </source>
</evidence>
<feature type="region of interest" description="Disordered" evidence="10">
    <location>
        <begin position="489"/>
        <end position="509"/>
    </location>
</feature>
<feature type="domain" description="OST48 N-terminal" evidence="11">
    <location>
        <begin position="21"/>
        <end position="293"/>
    </location>
</feature>
<keyword evidence="9" id="KW-0732">Signal</keyword>
<comment type="subunit">
    <text evidence="9">Component of the oligosaccharyltransferase (OST) complex.</text>
</comment>
<dbReference type="Gene3D" id="3.30.420.10">
    <property type="entry name" value="Ribonuclease H-like superfamily/Ribonuclease H"/>
    <property type="match status" value="1"/>
</dbReference>
<evidence type="ECO:0000256" key="5">
    <source>
        <dbReference type="ARBA" id="ARBA00022692"/>
    </source>
</evidence>
<reference evidence="14 15" key="1">
    <citation type="journal article" date="2022" name="Allergy">
        <title>Genome assembly and annotation of Periplaneta americana reveal a comprehensive cockroach allergen profile.</title>
        <authorList>
            <person name="Wang L."/>
            <person name="Xiong Q."/>
            <person name="Saelim N."/>
            <person name="Wang L."/>
            <person name="Nong W."/>
            <person name="Wan A.T."/>
            <person name="Shi M."/>
            <person name="Liu X."/>
            <person name="Cao Q."/>
            <person name="Hui J.H.L."/>
            <person name="Sookrung N."/>
            <person name="Leung T.F."/>
            <person name="Tungtrongchitr A."/>
            <person name="Tsui S.K.W."/>
        </authorList>
    </citation>
    <scope>NUCLEOTIDE SEQUENCE [LARGE SCALE GENOMIC DNA]</scope>
    <source>
        <strain evidence="14">PWHHKU_190912</strain>
    </source>
</reference>
<evidence type="ECO:0000256" key="6">
    <source>
        <dbReference type="ARBA" id="ARBA00022824"/>
    </source>
</evidence>
<evidence type="ECO:0000256" key="10">
    <source>
        <dbReference type="SAM" id="MobiDB-lite"/>
    </source>
</evidence>
<accession>A0ABQ8THJ2</accession>
<dbReference type="InterPro" id="IPR055457">
    <property type="entry name" value="OST48_N"/>
</dbReference>
<evidence type="ECO:0000256" key="4">
    <source>
        <dbReference type="ARBA" id="ARBA00013350"/>
    </source>
</evidence>
<organism evidence="14 15">
    <name type="scientific">Periplaneta americana</name>
    <name type="common">American cockroach</name>
    <name type="synonym">Blatta americana</name>
    <dbReference type="NCBI Taxonomy" id="6978"/>
    <lineage>
        <taxon>Eukaryota</taxon>
        <taxon>Metazoa</taxon>
        <taxon>Ecdysozoa</taxon>
        <taxon>Arthropoda</taxon>
        <taxon>Hexapoda</taxon>
        <taxon>Insecta</taxon>
        <taxon>Pterygota</taxon>
        <taxon>Neoptera</taxon>
        <taxon>Polyneoptera</taxon>
        <taxon>Dictyoptera</taxon>
        <taxon>Blattodea</taxon>
        <taxon>Blattoidea</taxon>
        <taxon>Blattidae</taxon>
        <taxon>Blattinae</taxon>
        <taxon>Periplaneta</taxon>
    </lineage>
</organism>
<feature type="domain" description="Mos1 transposase HTH" evidence="12">
    <location>
        <begin position="329"/>
        <end position="373"/>
    </location>
</feature>
<comment type="function">
    <text evidence="9">Subunit of the oligosaccharyl transferase (OST) complex that catalyzes the initial transfer of a defined glycan (Glc(3)Man(9)GlcNAc(2) in eukaryotes) from the lipid carrier dolichol-pyrophosphate to an asparagine residue within an Asn-X-Ser/Thr consensus motif in nascent polypeptide chains, the first step in protein N-glycosylation. N-glycosylation occurs cotranslationally and the complex associates with the Sec61 complex at the channel-forming translocon complex that mediates protein translocation across the endoplasmic reticulum (ER).</text>
</comment>
<evidence type="ECO:0000256" key="7">
    <source>
        <dbReference type="ARBA" id="ARBA00022989"/>
    </source>
</evidence>
<evidence type="ECO:0000259" key="12">
    <source>
        <dbReference type="Pfam" id="PF17906"/>
    </source>
</evidence>
<protein>
    <recommendedName>
        <fullName evidence="4 9">Dolichyl-diphosphooligosaccharide--protein glycosyltransferase 48 kDa subunit</fullName>
        <shortName evidence="9">Oligosaccharyl transferase 48 kDa subunit</shortName>
    </recommendedName>
</protein>
<comment type="pathway">
    <text evidence="2 9">Protein modification; protein glycosylation.</text>
</comment>
<feature type="signal peptide" evidence="9">
    <location>
        <begin position="1"/>
        <end position="17"/>
    </location>
</feature>
<evidence type="ECO:0000256" key="3">
    <source>
        <dbReference type="ARBA" id="ARBA00008743"/>
    </source>
</evidence>
<feature type="transmembrane region" description="Helical" evidence="9">
    <location>
        <begin position="606"/>
        <end position="629"/>
    </location>
</feature>
<proteinExistence type="inferred from homology"/>
<dbReference type="PANTHER" id="PTHR10830:SF0">
    <property type="entry name" value="DOLICHYL-DIPHOSPHOOLIGOSACCHARIDE--PROTEIN GLYCOSYLTRANSFERASE 48 KDA SUBUNIT"/>
    <property type="match status" value="1"/>
</dbReference>